<dbReference type="InterPro" id="IPR027417">
    <property type="entry name" value="P-loop_NTPase"/>
</dbReference>
<keyword evidence="12 18" id="KW-0472">Membrane</keyword>
<keyword evidence="6" id="KW-0964">Secreted</keyword>
<dbReference type="GO" id="GO:0031146">
    <property type="term" value="P:SCF-dependent proteasomal ubiquitin-dependent protein catabolic process"/>
    <property type="evidence" value="ECO:0007669"/>
    <property type="project" value="InterPro"/>
</dbReference>
<keyword evidence="10" id="KW-0732">Signal</keyword>
<dbReference type="GO" id="GO:0019005">
    <property type="term" value="C:SCF ubiquitin ligase complex"/>
    <property type="evidence" value="ECO:0007669"/>
    <property type="project" value="TreeGrafter"/>
</dbReference>
<feature type="transmembrane region" description="Helical" evidence="18">
    <location>
        <begin position="509"/>
        <end position="531"/>
    </location>
</feature>
<dbReference type="SUPFAM" id="SSF81383">
    <property type="entry name" value="F-box domain"/>
    <property type="match status" value="1"/>
</dbReference>
<evidence type="ECO:0000256" key="8">
    <source>
        <dbReference type="ARBA" id="ARBA00022583"/>
    </source>
</evidence>
<dbReference type="GO" id="GO:0004896">
    <property type="term" value="F:cytokine receptor activity"/>
    <property type="evidence" value="ECO:0007669"/>
    <property type="project" value="InterPro"/>
</dbReference>
<evidence type="ECO:0000256" key="5">
    <source>
        <dbReference type="ARBA" id="ARBA00022475"/>
    </source>
</evidence>
<dbReference type="EMBL" id="QBIY01012720">
    <property type="protein sequence ID" value="RXN18468.1"/>
    <property type="molecule type" value="Genomic_DNA"/>
</dbReference>
<gene>
    <name evidence="20" type="ORF">ROHU_036957</name>
</gene>
<keyword evidence="11 18" id="KW-1133">Transmembrane helix</keyword>
<dbReference type="PROSITE" id="PS01352">
    <property type="entry name" value="HEMATOPO_REC_L_F1"/>
    <property type="match status" value="1"/>
</dbReference>
<dbReference type="PANTHER" id="PTHR16008">
    <property type="entry name" value="F-BOX ONLY PROTEIN 4"/>
    <property type="match status" value="1"/>
</dbReference>
<evidence type="ECO:0000259" key="19">
    <source>
        <dbReference type="PROSITE" id="PS50853"/>
    </source>
</evidence>
<dbReference type="PANTHER" id="PTHR16008:SF4">
    <property type="entry name" value="F-BOX ONLY PROTEIN 4"/>
    <property type="match status" value="1"/>
</dbReference>
<evidence type="ECO:0000256" key="2">
    <source>
        <dbReference type="ARBA" id="ARBA00004613"/>
    </source>
</evidence>
<keyword evidence="5" id="KW-1003">Cell membrane</keyword>
<comment type="similarity">
    <text evidence="3">Belongs to the type I cytokine receptor family. Type 1 subfamily.</text>
</comment>
<evidence type="ECO:0000256" key="1">
    <source>
        <dbReference type="ARBA" id="ARBA00004251"/>
    </source>
</evidence>
<dbReference type="Gene3D" id="1.20.1280.50">
    <property type="match status" value="1"/>
</dbReference>
<dbReference type="Pfam" id="PF12937">
    <property type="entry name" value="F-box-like"/>
    <property type="match status" value="1"/>
</dbReference>
<protein>
    <recommendedName>
        <fullName evidence="4">Growth hormone receptor</fullName>
    </recommendedName>
    <alternativeName>
        <fullName evidence="16">Somatotropin receptor</fullName>
    </alternativeName>
</protein>
<comment type="caution">
    <text evidence="20">The sequence shown here is derived from an EMBL/GenBank/DDBJ whole genome shotgun (WGS) entry which is preliminary data.</text>
</comment>
<dbReference type="Pfam" id="PF12772">
    <property type="entry name" value="GHBP"/>
    <property type="match status" value="2"/>
</dbReference>
<evidence type="ECO:0000256" key="7">
    <source>
        <dbReference type="ARBA" id="ARBA00022553"/>
    </source>
</evidence>
<dbReference type="GO" id="GO:0005886">
    <property type="term" value="C:plasma membrane"/>
    <property type="evidence" value="ECO:0007669"/>
    <property type="project" value="UniProtKB-SubCell"/>
</dbReference>
<keyword evidence="21" id="KW-1185">Reference proteome</keyword>
<dbReference type="Gene3D" id="2.60.40.10">
    <property type="entry name" value="Immunoglobulins"/>
    <property type="match status" value="2"/>
</dbReference>
<evidence type="ECO:0000256" key="18">
    <source>
        <dbReference type="SAM" id="Phobius"/>
    </source>
</evidence>
<dbReference type="InterPro" id="IPR003528">
    <property type="entry name" value="Long_hematopoietin_rcpt_CS"/>
</dbReference>
<evidence type="ECO:0000256" key="15">
    <source>
        <dbReference type="ARBA" id="ARBA00023180"/>
    </source>
</evidence>
<organism evidence="20 21">
    <name type="scientific">Labeo rohita</name>
    <name type="common">Indian major carp</name>
    <name type="synonym">Cyprinus rohita</name>
    <dbReference type="NCBI Taxonomy" id="84645"/>
    <lineage>
        <taxon>Eukaryota</taxon>
        <taxon>Metazoa</taxon>
        <taxon>Chordata</taxon>
        <taxon>Craniata</taxon>
        <taxon>Vertebrata</taxon>
        <taxon>Euteleostomi</taxon>
        <taxon>Actinopterygii</taxon>
        <taxon>Neopterygii</taxon>
        <taxon>Teleostei</taxon>
        <taxon>Ostariophysi</taxon>
        <taxon>Cypriniformes</taxon>
        <taxon>Cyprinidae</taxon>
        <taxon>Labeoninae</taxon>
        <taxon>Labeonini</taxon>
        <taxon>Labeo</taxon>
    </lineage>
</organism>
<reference evidence="20 21" key="1">
    <citation type="submission" date="2018-03" db="EMBL/GenBank/DDBJ databases">
        <title>Draft genome sequence of Rohu Carp (Labeo rohita).</title>
        <authorList>
            <person name="Das P."/>
            <person name="Kushwaha B."/>
            <person name="Joshi C.G."/>
            <person name="Kumar D."/>
            <person name="Nagpure N.S."/>
            <person name="Sahoo L."/>
            <person name="Das S.P."/>
            <person name="Bit A."/>
            <person name="Patnaik S."/>
            <person name="Meher P.K."/>
            <person name="Jayasankar P."/>
            <person name="Koringa P.G."/>
            <person name="Patel N.V."/>
            <person name="Hinsu A.T."/>
            <person name="Kumar R."/>
            <person name="Pandey M."/>
            <person name="Agarwal S."/>
            <person name="Srivastava S."/>
            <person name="Singh M."/>
            <person name="Iquebal M.A."/>
            <person name="Jaiswal S."/>
            <person name="Angadi U.B."/>
            <person name="Kumar N."/>
            <person name="Raza M."/>
            <person name="Shah T.M."/>
            <person name="Rai A."/>
            <person name="Jena J.K."/>
        </authorList>
    </citation>
    <scope>NUCLEOTIDE SEQUENCE [LARGE SCALE GENOMIC DNA]</scope>
    <source>
        <strain evidence="20">DASCIFA01</strain>
        <tissue evidence="20">Testis</tissue>
    </source>
</reference>
<keyword evidence="15" id="KW-0325">Glycoprotein</keyword>
<dbReference type="PROSITE" id="PS50853">
    <property type="entry name" value="FN3"/>
    <property type="match status" value="1"/>
</dbReference>
<evidence type="ECO:0000256" key="3">
    <source>
        <dbReference type="ARBA" id="ARBA00007885"/>
    </source>
</evidence>
<evidence type="ECO:0000256" key="14">
    <source>
        <dbReference type="ARBA" id="ARBA00023170"/>
    </source>
</evidence>
<dbReference type="GO" id="GO:0006897">
    <property type="term" value="P:endocytosis"/>
    <property type="evidence" value="ECO:0007669"/>
    <property type="project" value="UniProtKB-KW"/>
</dbReference>
<dbReference type="FunFam" id="2.60.40.10:FF:000318">
    <property type="entry name" value="Growth hormone receptor"/>
    <property type="match status" value="1"/>
</dbReference>
<comment type="subcellular location">
    <subcellularLocation>
        <location evidence="1">Cell membrane</location>
        <topology evidence="1">Single-pass type I membrane protein</topology>
    </subcellularLocation>
    <subcellularLocation>
        <location evidence="2">Secreted</location>
    </subcellularLocation>
</comment>
<dbReference type="InterPro" id="IPR025871">
    <property type="entry name" value="GHBP"/>
</dbReference>
<dbReference type="Proteomes" id="UP000290572">
    <property type="component" value="Unassembled WGS sequence"/>
</dbReference>
<feature type="compositionally biased region" description="Polar residues" evidence="17">
    <location>
        <begin position="661"/>
        <end position="670"/>
    </location>
</feature>
<dbReference type="InterPro" id="IPR039588">
    <property type="entry name" value="FBXO4"/>
</dbReference>
<feature type="domain" description="Fibronectin type-III" evidence="19">
    <location>
        <begin position="399"/>
        <end position="502"/>
    </location>
</feature>
<dbReference type="InterPro" id="IPR015152">
    <property type="entry name" value="Growth/epo_recpt_lig-bind"/>
</dbReference>
<name>A0A498MBH9_LABRO</name>
<keyword evidence="14 20" id="KW-0675">Receptor</keyword>
<evidence type="ECO:0000256" key="12">
    <source>
        <dbReference type="ARBA" id="ARBA00023136"/>
    </source>
</evidence>
<feature type="region of interest" description="Disordered" evidence="17">
    <location>
        <begin position="621"/>
        <end position="670"/>
    </location>
</feature>
<evidence type="ECO:0000256" key="10">
    <source>
        <dbReference type="ARBA" id="ARBA00022729"/>
    </source>
</evidence>
<dbReference type="SUPFAM" id="SSF49265">
    <property type="entry name" value="Fibronectin type III"/>
    <property type="match status" value="2"/>
</dbReference>
<keyword evidence="13" id="KW-1015">Disulfide bond</keyword>
<keyword evidence="8" id="KW-0254">Endocytosis</keyword>
<keyword evidence="9 18" id="KW-0812">Transmembrane</keyword>
<dbReference type="Gene3D" id="3.40.50.300">
    <property type="entry name" value="P-loop containing nucleotide triphosphate hydrolases"/>
    <property type="match status" value="1"/>
</dbReference>
<dbReference type="InterPro" id="IPR036116">
    <property type="entry name" value="FN3_sf"/>
</dbReference>
<dbReference type="InterPro" id="IPR001810">
    <property type="entry name" value="F-box_dom"/>
</dbReference>
<evidence type="ECO:0000256" key="11">
    <source>
        <dbReference type="ARBA" id="ARBA00022989"/>
    </source>
</evidence>
<evidence type="ECO:0000256" key="17">
    <source>
        <dbReference type="SAM" id="MobiDB-lite"/>
    </source>
</evidence>
<evidence type="ECO:0000256" key="6">
    <source>
        <dbReference type="ARBA" id="ARBA00022525"/>
    </source>
</evidence>
<dbReference type="STRING" id="84645.A0A498MBH9"/>
<evidence type="ECO:0000256" key="16">
    <source>
        <dbReference type="ARBA" id="ARBA00031294"/>
    </source>
</evidence>
<dbReference type="InterPro" id="IPR036047">
    <property type="entry name" value="F-box-like_dom_sf"/>
</dbReference>
<sequence length="864" mass="97386">MQFLIMTFLSPQDLCRLGGTSTYWRSMVRDPVLWKYFLFRDMPLWRSVDHLSVPQVKLTGSAVLDDSEMQFDYMAEYLRVCPACRNQWRHQPRAFESVTSFFQSFVPVSEPQFAMFGPGLEQLEVSLMNTIMYSPHILPIAGIPQRQIDGIGSGISFKYKDQHRFNIATLYSTNRTERERARLEHLNLRSKLFVYEEDSESNIPLSINPMFNQVCQAVNGFIFVANAETERERQQTDVGYIARPLPISFSSAYCPTLGWEMAEAMAYSLSLSLLYLGLLCGNGLVSARGSELFTPDPSRGPHFTGCRSREQETFRCWWSTGTFQNLTEPGALRVFYQTKNALEWQECPDYTRTVENECYFNKTFTHIWTSYCIQLRSVPQNITYDDTCFTVENIVHPDPPIGLNWTLLNVSRSGLHFDVLVRWAPPPSADVQMGWMSLVYQVQYRVKNASHWEMLDLESGTQQSLYGLHTDKEYEVRVRCKMLAFDNFGEFSDSIFVHVAQIPSKESTFPTTLVLIFGVIGVVILLVLLIFSQQQRLMVIFLPPIPAPKIKGIDPELLKNGKLDQLNSLLSSQDMYKPDFYHEDPWVEFIQLDLDDPAEKNESSDTQHLLGLSRSGSSHVLNFKSDDDSGRASCYDPELPNPEDLASLLPAHSGRGENHPLVSSSSPSIPDLGIQQTSEVEETPIQTQPAVHSWVNMDFYAQVSDFTPAGGVVLSPGQLNSSPEKKKEEENEKKIQLQLLSDGAYTSENTARQLDVPPSPGPEQGYHAFPTQAVEGNLWNGEYLVSAGDSQTPYLLPEAPPAPTLPPVSDYTVVQEVDAQHSLLLNPPSSQPALCPHTPNKHLPAMPTMPMGYLTPDLLGNLNP</sequence>
<dbReference type="InterPro" id="IPR013783">
    <property type="entry name" value="Ig-like_fold"/>
</dbReference>
<evidence type="ECO:0000256" key="9">
    <source>
        <dbReference type="ARBA" id="ARBA00022692"/>
    </source>
</evidence>
<accession>A0A498MBH9</accession>
<dbReference type="FunFam" id="2.60.40.10:FF:000269">
    <property type="entry name" value="Growth hormone receptor"/>
    <property type="match status" value="1"/>
</dbReference>
<dbReference type="GO" id="GO:0005576">
    <property type="term" value="C:extracellular region"/>
    <property type="evidence" value="ECO:0007669"/>
    <property type="project" value="UniProtKB-SubCell"/>
</dbReference>
<keyword evidence="7" id="KW-0597">Phosphoprotein</keyword>
<dbReference type="CDD" id="cd00063">
    <property type="entry name" value="FN3"/>
    <property type="match status" value="1"/>
</dbReference>
<dbReference type="Pfam" id="PF09067">
    <property type="entry name" value="EpoR_lig-bind"/>
    <property type="match status" value="1"/>
</dbReference>
<evidence type="ECO:0000313" key="21">
    <source>
        <dbReference type="Proteomes" id="UP000290572"/>
    </source>
</evidence>
<evidence type="ECO:0000313" key="20">
    <source>
        <dbReference type="EMBL" id="RXN18468.1"/>
    </source>
</evidence>
<dbReference type="InterPro" id="IPR003961">
    <property type="entry name" value="FN3_dom"/>
</dbReference>
<dbReference type="GO" id="GO:0000209">
    <property type="term" value="P:protein polyubiquitination"/>
    <property type="evidence" value="ECO:0007669"/>
    <property type="project" value="TreeGrafter"/>
</dbReference>
<evidence type="ECO:0000256" key="13">
    <source>
        <dbReference type="ARBA" id="ARBA00023157"/>
    </source>
</evidence>
<dbReference type="AlphaFoldDB" id="A0A498MBH9"/>
<evidence type="ECO:0000256" key="4">
    <source>
        <dbReference type="ARBA" id="ARBA00017448"/>
    </source>
</evidence>
<proteinExistence type="inferred from homology"/>